<protein>
    <submittedName>
        <fullName evidence="9">Sigma factor</fullName>
    </submittedName>
</protein>
<feature type="compositionally biased region" description="Low complexity" evidence="6">
    <location>
        <begin position="382"/>
        <end position="402"/>
    </location>
</feature>
<dbReference type="InterPro" id="IPR013325">
    <property type="entry name" value="RNA_pol_sigma_r2"/>
</dbReference>
<evidence type="ECO:0000256" key="4">
    <source>
        <dbReference type="ARBA" id="ARBA00023125"/>
    </source>
</evidence>
<dbReference type="InterPro" id="IPR036388">
    <property type="entry name" value="WH-like_DNA-bd_sf"/>
</dbReference>
<evidence type="ECO:0000259" key="8">
    <source>
        <dbReference type="Pfam" id="PF13490"/>
    </source>
</evidence>
<evidence type="ECO:0000313" key="9">
    <source>
        <dbReference type="EMBL" id="MFC4501138.1"/>
    </source>
</evidence>
<dbReference type="Gene3D" id="1.10.10.10">
    <property type="entry name" value="Winged helix-like DNA-binding domain superfamily/Winged helix DNA-binding domain"/>
    <property type="match status" value="1"/>
</dbReference>
<evidence type="ECO:0000256" key="6">
    <source>
        <dbReference type="SAM" id="MobiDB-lite"/>
    </source>
</evidence>
<dbReference type="Gene3D" id="1.10.1740.10">
    <property type="match status" value="1"/>
</dbReference>
<gene>
    <name evidence="9" type="ORF">ACFPIH_16625</name>
</gene>
<evidence type="ECO:0000256" key="3">
    <source>
        <dbReference type="ARBA" id="ARBA00023082"/>
    </source>
</evidence>
<dbReference type="PANTHER" id="PTHR43133:SF8">
    <property type="entry name" value="RNA POLYMERASE SIGMA FACTOR HI_1459-RELATED"/>
    <property type="match status" value="1"/>
</dbReference>
<dbReference type="Pfam" id="PF13490">
    <property type="entry name" value="zf-HC2"/>
    <property type="match status" value="1"/>
</dbReference>
<evidence type="ECO:0000256" key="1">
    <source>
        <dbReference type="ARBA" id="ARBA00010641"/>
    </source>
</evidence>
<keyword evidence="4" id="KW-0238">DNA-binding</keyword>
<reference evidence="10" key="1">
    <citation type="journal article" date="2019" name="Int. J. Syst. Evol. Microbiol.">
        <title>The Global Catalogue of Microorganisms (GCM) 10K type strain sequencing project: providing services to taxonomists for standard genome sequencing and annotation.</title>
        <authorList>
            <consortium name="The Broad Institute Genomics Platform"/>
            <consortium name="The Broad Institute Genome Sequencing Center for Infectious Disease"/>
            <person name="Wu L."/>
            <person name="Ma J."/>
        </authorList>
    </citation>
    <scope>NUCLEOTIDE SEQUENCE [LARGE SCALE GENOMIC DNA]</scope>
    <source>
        <strain evidence="10">CGMCC 4.7177</strain>
    </source>
</reference>
<dbReference type="Pfam" id="PF04542">
    <property type="entry name" value="Sigma70_r2"/>
    <property type="match status" value="1"/>
</dbReference>
<dbReference type="PANTHER" id="PTHR43133">
    <property type="entry name" value="RNA POLYMERASE ECF-TYPE SIGMA FACTO"/>
    <property type="match status" value="1"/>
</dbReference>
<keyword evidence="5" id="KW-0804">Transcription</keyword>
<keyword evidence="3" id="KW-0731">Sigma factor</keyword>
<dbReference type="SUPFAM" id="SSF88946">
    <property type="entry name" value="Sigma2 domain of RNA polymerase sigma factors"/>
    <property type="match status" value="1"/>
</dbReference>
<comment type="similarity">
    <text evidence="1">Belongs to the sigma-70 factor family. ECF subfamily.</text>
</comment>
<evidence type="ECO:0000313" key="10">
    <source>
        <dbReference type="Proteomes" id="UP001595839"/>
    </source>
</evidence>
<dbReference type="EMBL" id="JBHSFK010000009">
    <property type="protein sequence ID" value="MFC4501138.1"/>
    <property type="molecule type" value="Genomic_DNA"/>
</dbReference>
<sequence>MSDRSTAVPAQSSATAAYARIYEEQQPRLVAYARSLTRNAWTAEDLVAEAHFRVWRRLAAGHEIDNIPAYLRTTVRHLAIASGTAVRETPQDPQSDERAEPGTHGGDPAEQVSSVDMVVRVLGQLPERWVKALWLADAEGQPLAAIGPQLGTKEGATAVLLHRAREGMRQAFLRAQTGAPDDPACQVHWARMPAYVRGAATERQRERLLGHVDACDDCRARLAALMHANDRLPALVGPALLLVAVGGTGKYLLASAGAAGAAGAHGAGLLHGVRHAAVGGAKAPVAVAAGAVVAGAAAVCLIVLGPADSSPAPAQRTPVADVPALRTPVAEAPPPRAAVRAEAADDHDTSVQAADVRPEQPFREVAVATPTAAPRTDDEPAPTETTAPETTAPAAEPTDEAPSPVETAPGEKQPPTDDGSPEAPEPSTPAYETPEPEIPQPTATAPAEDPDPGSGGGGSDCDTPERRHGHDRHGGRHHRG</sequence>
<dbReference type="InterPro" id="IPR027383">
    <property type="entry name" value="Znf_put"/>
</dbReference>
<dbReference type="RefSeq" id="WP_381172202.1">
    <property type="nucleotide sequence ID" value="NZ_JBHSFK010000009.1"/>
</dbReference>
<evidence type="ECO:0000259" key="7">
    <source>
        <dbReference type="Pfam" id="PF04542"/>
    </source>
</evidence>
<keyword evidence="10" id="KW-1185">Reference proteome</keyword>
<feature type="compositionally biased region" description="Low complexity" evidence="6">
    <location>
        <begin position="363"/>
        <end position="374"/>
    </location>
</feature>
<organism evidence="9 10">
    <name type="scientific">Streptomyces vulcanius</name>
    <dbReference type="NCBI Taxonomy" id="1441876"/>
    <lineage>
        <taxon>Bacteria</taxon>
        <taxon>Bacillati</taxon>
        <taxon>Actinomycetota</taxon>
        <taxon>Actinomycetes</taxon>
        <taxon>Kitasatosporales</taxon>
        <taxon>Streptomycetaceae</taxon>
        <taxon>Streptomyces</taxon>
    </lineage>
</organism>
<evidence type="ECO:0000256" key="5">
    <source>
        <dbReference type="ARBA" id="ARBA00023163"/>
    </source>
</evidence>
<dbReference type="InterPro" id="IPR007627">
    <property type="entry name" value="RNA_pol_sigma70_r2"/>
</dbReference>
<name>A0ABV9ARE0_9ACTN</name>
<accession>A0ABV9ARE0</accession>
<keyword evidence="2" id="KW-0805">Transcription regulation</keyword>
<feature type="domain" description="Putative zinc-finger" evidence="8">
    <location>
        <begin position="185"/>
        <end position="219"/>
    </location>
</feature>
<dbReference type="InterPro" id="IPR013324">
    <property type="entry name" value="RNA_pol_sigma_r3/r4-like"/>
</dbReference>
<dbReference type="SUPFAM" id="SSF88659">
    <property type="entry name" value="Sigma3 and sigma4 domains of RNA polymerase sigma factors"/>
    <property type="match status" value="1"/>
</dbReference>
<feature type="domain" description="RNA polymerase sigma-70 region 2" evidence="7">
    <location>
        <begin position="21"/>
        <end position="80"/>
    </location>
</feature>
<dbReference type="InterPro" id="IPR039425">
    <property type="entry name" value="RNA_pol_sigma-70-like"/>
</dbReference>
<evidence type="ECO:0000256" key="2">
    <source>
        <dbReference type="ARBA" id="ARBA00023015"/>
    </source>
</evidence>
<feature type="compositionally biased region" description="Basic residues" evidence="6">
    <location>
        <begin position="469"/>
        <end position="480"/>
    </location>
</feature>
<dbReference type="Proteomes" id="UP001595839">
    <property type="component" value="Unassembled WGS sequence"/>
</dbReference>
<feature type="region of interest" description="Disordered" evidence="6">
    <location>
        <begin position="83"/>
        <end position="112"/>
    </location>
</feature>
<proteinExistence type="inferred from homology"/>
<comment type="caution">
    <text evidence="9">The sequence shown here is derived from an EMBL/GenBank/DDBJ whole genome shotgun (WGS) entry which is preliminary data.</text>
</comment>
<feature type="region of interest" description="Disordered" evidence="6">
    <location>
        <begin position="310"/>
        <end position="480"/>
    </location>
</feature>